<evidence type="ECO:0000313" key="3">
    <source>
        <dbReference type="RefSeq" id="XP_022820644.1"/>
    </source>
</evidence>
<dbReference type="KEGG" id="sliu:111352399"/>
<sequence>MASSSRSSPDSQHVTGAALREDLPLKAGSGVRARCCAPGPRLILTAFAVLSAAITLALVTQIYYGDFELVPHGSVSSSAAACSRAGTDALKAGGRALDAAAATALCLAVLAPHRTSLDASGAMLYWEYRAARTRPPTLYEWGGASEAGRQGASEAGRQGAAGRPPRLVVALATLHAQLGALPWEQLLMPAIRLAKEGYQVSEGLAAAAGAADSTLATGTMATGSLVTAPALAAFLSSLLANTSSELTEAWHGAALVRSSTPVETRAGSWRLLTPPSASSAARALQAALLPAPASPDEAQSRVVAALQVESRAGQLPADGPATGLAAVDQYDTYIALVTGLSAPFGSGPVVEGGAPDGSGWALNGVGWTLDEPHAQLDLAPAIMLDTTVCGTRYVLGAESTSALAQAGAALVVDGAAGAVERARVALRPAGLLALEAGRAPPPAAALPAPAAYNATPPHAAVNLVQQRADALASHADSRGGGLASRF</sequence>
<dbReference type="GO" id="GO:0036374">
    <property type="term" value="F:glutathione hydrolase activity"/>
    <property type="evidence" value="ECO:0007669"/>
    <property type="project" value="InterPro"/>
</dbReference>
<dbReference type="PANTHER" id="PTHR11686:SF9">
    <property type="entry name" value="RE13973P"/>
    <property type="match status" value="1"/>
</dbReference>
<dbReference type="GO" id="GO:0005886">
    <property type="term" value="C:plasma membrane"/>
    <property type="evidence" value="ECO:0007669"/>
    <property type="project" value="TreeGrafter"/>
</dbReference>
<dbReference type="Pfam" id="PF01019">
    <property type="entry name" value="G_glu_transpept"/>
    <property type="match status" value="1"/>
</dbReference>
<dbReference type="OrthoDB" id="7477491at2759"/>
<dbReference type="PANTHER" id="PTHR11686">
    <property type="entry name" value="GAMMA GLUTAMYL TRANSPEPTIDASE"/>
    <property type="match status" value="1"/>
</dbReference>
<proteinExistence type="predicted"/>
<dbReference type="Proteomes" id="UP000301870">
    <property type="component" value="Chromosome 15"/>
</dbReference>
<dbReference type="InterPro" id="IPR000101">
    <property type="entry name" value="GGT_peptidase"/>
</dbReference>
<protein>
    <submittedName>
        <fullName evidence="3">Glutathione hydrolase 6-like</fullName>
    </submittedName>
</protein>
<keyword evidence="1" id="KW-1133">Transmembrane helix</keyword>
<accession>A0A9J7E3K9</accession>
<organism evidence="2 3">
    <name type="scientific">Spodoptera litura</name>
    <name type="common">Asian cotton leafworm</name>
    <dbReference type="NCBI Taxonomy" id="69820"/>
    <lineage>
        <taxon>Eukaryota</taxon>
        <taxon>Metazoa</taxon>
        <taxon>Ecdysozoa</taxon>
        <taxon>Arthropoda</taxon>
        <taxon>Hexapoda</taxon>
        <taxon>Insecta</taxon>
        <taxon>Pterygota</taxon>
        <taxon>Neoptera</taxon>
        <taxon>Endopterygota</taxon>
        <taxon>Lepidoptera</taxon>
        <taxon>Glossata</taxon>
        <taxon>Ditrysia</taxon>
        <taxon>Noctuoidea</taxon>
        <taxon>Noctuidae</taxon>
        <taxon>Amphipyrinae</taxon>
        <taxon>Spodoptera</taxon>
    </lineage>
</organism>
<reference evidence="3" key="1">
    <citation type="submission" date="2025-08" db="UniProtKB">
        <authorList>
            <consortium name="RefSeq"/>
        </authorList>
    </citation>
    <scope>IDENTIFICATION</scope>
    <source>
        <strain evidence="3">Ishihara</strain>
        <tissue evidence="3">Whole body</tissue>
    </source>
</reference>
<feature type="transmembrane region" description="Helical" evidence="1">
    <location>
        <begin position="42"/>
        <end position="64"/>
    </location>
</feature>
<dbReference type="SUPFAM" id="SSF56235">
    <property type="entry name" value="N-terminal nucleophile aminohydrolases (Ntn hydrolases)"/>
    <property type="match status" value="1"/>
</dbReference>
<dbReference type="RefSeq" id="XP_022820644.1">
    <property type="nucleotide sequence ID" value="XM_022964876.1"/>
</dbReference>
<keyword evidence="2" id="KW-1185">Reference proteome</keyword>
<name>A0A9J7E3K9_SPOLT</name>
<dbReference type="GeneID" id="111352399"/>
<dbReference type="InterPro" id="IPR029055">
    <property type="entry name" value="Ntn_hydrolases_N"/>
</dbReference>
<dbReference type="GO" id="GO:0006751">
    <property type="term" value="P:glutathione catabolic process"/>
    <property type="evidence" value="ECO:0007669"/>
    <property type="project" value="InterPro"/>
</dbReference>
<evidence type="ECO:0000313" key="2">
    <source>
        <dbReference type="Proteomes" id="UP000301870"/>
    </source>
</evidence>
<dbReference type="AlphaFoldDB" id="A0A9J7E3K9"/>
<dbReference type="PRINTS" id="PR01210">
    <property type="entry name" value="GGTRANSPTASE"/>
</dbReference>
<evidence type="ECO:0000256" key="1">
    <source>
        <dbReference type="SAM" id="Phobius"/>
    </source>
</evidence>
<gene>
    <name evidence="3" type="primary">LOC111352399</name>
</gene>
<keyword evidence="1" id="KW-0812">Transmembrane</keyword>
<keyword evidence="1" id="KW-0472">Membrane</keyword>